<dbReference type="RefSeq" id="YP_007237691.1">
    <property type="nucleotide sequence ID" value="NC_019929.1"/>
</dbReference>
<reference evidence="1 2" key="1">
    <citation type="journal article" date="2012" name="J. Virol.">
        <title>Complete Genomic Sequence of Erwinia amylovora Phage PhiEaH2.</title>
        <authorList>
            <person name="Domotor D."/>
            <person name="Becsagh P."/>
            <person name="Rakhely G."/>
            <person name="Schneider G."/>
            <person name="Kovacs T."/>
        </authorList>
    </citation>
    <scope>NUCLEOTIDE SEQUENCE [LARGE SCALE GENOMIC DNA]</scope>
</reference>
<protein>
    <submittedName>
        <fullName evidence="1">Uncharacterized protein</fullName>
    </submittedName>
</protein>
<organism evidence="1 2">
    <name type="scientific">Erwinia phage phiEaH2</name>
    <dbReference type="NCBI Taxonomy" id="1029988"/>
    <lineage>
        <taxon>Viruses</taxon>
        <taxon>Duplodnaviria</taxon>
        <taxon>Heunggongvirae</taxon>
        <taxon>Uroviricota</taxon>
        <taxon>Caudoviricetes</taxon>
        <taxon>Chimalliviridae</taxon>
        <taxon>Erskinevirus</taxon>
        <taxon>Erskinevirus EaH2</taxon>
    </lineage>
</organism>
<dbReference type="GeneID" id="14297202"/>
<dbReference type="EMBL" id="JX316028">
    <property type="protein sequence ID" value="AFQ96586.1"/>
    <property type="molecule type" value="Genomic_DNA"/>
</dbReference>
<dbReference type="Proteomes" id="UP000003802">
    <property type="component" value="Segment"/>
</dbReference>
<evidence type="ECO:0000313" key="1">
    <source>
        <dbReference type="EMBL" id="AFQ96586.1"/>
    </source>
</evidence>
<evidence type="ECO:0000313" key="2">
    <source>
        <dbReference type="Proteomes" id="UP000003802"/>
    </source>
</evidence>
<accession>J7KC69</accession>
<name>J7KC69_9CAUD</name>
<dbReference type="KEGG" id="vg:14297202"/>
<keyword evidence="2" id="KW-1185">Reference proteome</keyword>
<proteinExistence type="predicted"/>
<sequence>MAPIFAHAQANEVVVEIDQEVYERVFLECVKSFKGPDVTNFNDLDEAIRQCGSQAGHIAIRKGEYSIDQGADWLKAKPYVKENK</sequence>